<organism evidence="1">
    <name type="scientific">Dichomitus squalens</name>
    <dbReference type="NCBI Taxonomy" id="114155"/>
    <lineage>
        <taxon>Eukaryota</taxon>
        <taxon>Fungi</taxon>
        <taxon>Dikarya</taxon>
        <taxon>Basidiomycota</taxon>
        <taxon>Agaricomycotina</taxon>
        <taxon>Agaricomycetes</taxon>
        <taxon>Polyporales</taxon>
        <taxon>Polyporaceae</taxon>
        <taxon>Dichomitus</taxon>
    </lineage>
</organism>
<gene>
    <name evidence="1" type="ORF">BD311DRAFT_755630</name>
</gene>
<dbReference type="EMBL" id="ML143409">
    <property type="protein sequence ID" value="TBU30015.1"/>
    <property type="molecule type" value="Genomic_DNA"/>
</dbReference>
<reference evidence="1" key="1">
    <citation type="submission" date="2019-01" db="EMBL/GenBank/DDBJ databases">
        <title>Draft genome sequences of three monokaryotic isolates of the white-rot basidiomycete fungus Dichomitus squalens.</title>
        <authorList>
            <consortium name="DOE Joint Genome Institute"/>
            <person name="Lopez S.C."/>
            <person name="Andreopoulos B."/>
            <person name="Pangilinan J."/>
            <person name="Lipzen A."/>
            <person name="Riley R."/>
            <person name="Ahrendt S."/>
            <person name="Ng V."/>
            <person name="Barry K."/>
            <person name="Daum C."/>
            <person name="Grigoriev I.V."/>
            <person name="Hilden K.S."/>
            <person name="Makela M.R."/>
            <person name="de Vries R.P."/>
        </authorList>
    </citation>
    <scope>NUCLEOTIDE SEQUENCE [LARGE SCALE GENOMIC DNA]</scope>
    <source>
        <strain evidence="1">OM18370.1</strain>
    </source>
</reference>
<evidence type="ECO:0000313" key="1">
    <source>
        <dbReference type="EMBL" id="TBU30015.1"/>
    </source>
</evidence>
<proteinExistence type="predicted"/>
<sequence length="71" mass="8142">MKQTKASARKALSEMYWTALGYLYTLLCYTERRDSVQSGTPTPGPRPILHMINTTANRISVSVTNIKWYME</sequence>
<protein>
    <submittedName>
        <fullName evidence="1">Uncharacterized protein</fullName>
    </submittedName>
</protein>
<accession>A0A4Q9MR46</accession>
<dbReference type="AlphaFoldDB" id="A0A4Q9MR46"/>
<name>A0A4Q9MR46_9APHY</name>
<dbReference type="Proteomes" id="UP000292957">
    <property type="component" value="Unassembled WGS sequence"/>
</dbReference>